<dbReference type="InterPro" id="IPR029148">
    <property type="entry name" value="FACT-SPT16_Nlobe"/>
</dbReference>
<feature type="compositionally biased region" description="Acidic residues" evidence="11">
    <location>
        <begin position="939"/>
        <end position="1001"/>
    </location>
</feature>
<dbReference type="SUPFAM" id="SSF55920">
    <property type="entry name" value="Creatinase/aminopeptidase"/>
    <property type="match status" value="1"/>
</dbReference>
<dbReference type="CDD" id="cd01091">
    <property type="entry name" value="CDC68-like"/>
    <property type="match status" value="1"/>
</dbReference>
<feature type="domain" description="FACT complex subunit SPT16 middle" evidence="13">
    <location>
        <begin position="544"/>
        <end position="694"/>
    </location>
</feature>
<evidence type="ECO:0000256" key="8">
    <source>
        <dbReference type="ARBA" id="ARBA00023204"/>
    </source>
</evidence>
<dbReference type="GO" id="GO:0004177">
    <property type="term" value="F:aminopeptidase activity"/>
    <property type="evidence" value="ECO:0007669"/>
    <property type="project" value="UniProtKB-KW"/>
</dbReference>
<dbReference type="InterPro" id="IPR000994">
    <property type="entry name" value="Pept_M24"/>
</dbReference>
<evidence type="ECO:0000256" key="2">
    <source>
        <dbReference type="ARBA" id="ARBA00022454"/>
    </source>
</evidence>
<comment type="subcellular location">
    <subcellularLocation>
        <location evidence="10">Nucleus</location>
    </subcellularLocation>
    <subcellularLocation>
        <location evidence="10">Chromosome</location>
    </subcellularLocation>
</comment>
<dbReference type="InterPro" id="IPR011993">
    <property type="entry name" value="PH-like_dom_sf"/>
</dbReference>
<dbReference type="GO" id="GO:0035101">
    <property type="term" value="C:FACT complex"/>
    <property type="evidence" value="ECO:0007669"/>
    <property type="project" value="UniProtKB-UniRule"/>
</dbReference>
<evidence type="ECO:0000256" key="5">
    <source>
        <dbReference type="ARBA" id="ARBA00023015"/>
    </source>
</evidence>
<proteinExistence type="inferred from homology"/>
<dbReference type="FunFam" id="2.30.29.30:FF:000017">
    <property type="entry name" value="FACT complex subunit SPT16"/>
    <property type="match status" value="1"/>
</dbReference>
<dbReference type="InterPro" id="IPR033825">
    <property type="entry name" value="Spt16_M24"/>
</dbReference>
<keyword evidence="9 10" id="KW-0539">Nucleus</keyword>
<feature type="domain" description="FACT complex subunit SPT16 N-terminal lobe" evidence="12">
    <location>
        <begin position="6"/>
        <end position="171"/>
    </location>
</feature>
<reference evidence="15" key="1">
    <citation type="submission" date="2022-07" db="EMBL/GenBank/DDBJ databases">
        <title>Phylogenomic reconstructions and comparative analyses of Kickxellomycotina fungi.</title>
        <authorList>
            <person name="Reynolds N.K."/>
            <person name="Stajich J.E."/>
            <person name="Barry K."/>
            <person name="Grigoriev I.V."/>
            <person name="Crous P."/>
            <person name="Smith M.E."/>
        </authorList>
    </citation>
    <scope>NUCLEOTIDE SEQUENCE</scope>
    <source>
        <strain evidence="15">NBRC 100468</strain>
    </source>
</reference>
<keyword evidence="2 10" id="KW-0158">Chromosome</keyword>
<dbReference type="SMART" id="SM01286">
    <property type="entry name" value="SPT16"/>
    <property type="match status" value="1"/>
</dbReference>
<dbReference type="Proteomes" id="UP001150538">
    <property type="component" value="Unassembled WGS sequence"/>
</dbReference>
<feature type="domain" description="Histone chaperone RTT106/FACT complex subunit SPT16-like middle" evidence="14">
    <location>
        <begin position="817"/>
        <end position="907"/>
    </location>
</feature>
<keyword evidence="16" id="KW-1185">Reference proteome</keyword>
<dbReference type="OrthoDB" id="10251642at2759"/>
<evidence type="ECO:0000256" key="11">
    <source>
        <dbReference type="SAM" id="MobiDB-lite"/>
    </source>
</evidence>
<dbReference type="Gene3D" id="2.30.29.210">
    <property type="entry name" value="FACT complex subunit Spt16p/Cdc68p"/>
    <property type="match status" value="1"/>
</dbReference>
<dbReference type="FunFam" id="3.90.230.10:FF:000005">
    <property type="entry name" value="FACT complex subunit spt16"/>
    <property type="match status" value="1"/>
</dbReference>
<dbReference type="GO" id="GO:0006368">
    <property type="term" value="P:transcription elongation by RNA polymerase II"/>
    <property type="evidence" value="ECO:0007669"/>
    <property type="project" value="TreeGrafter"/>
</dbReference>
<dbReference type="GO" id="GO:0006281">
    <property type="term" value="P:DNA repair"/>
    <property type="evidence" value="ECO:0007669"/>
    <property type="project" value="UniProtKB-UniRule"/>
</dbReference>
<gene>
    <name evidence="15" type="primary">SPT16</name>
    <name evidence="15" type="ORF">H4219_002718</name>
</gene>
<evidence type="ECO:0000256" key="10">
    <source>
        <dbReference type="RuleBase" id="RU367052"/>
    </source>
</evidence>
<feature type="region of interest" description="Disordered" evidence="11">
    <location>
        <begin position="756"/>
        <end position="782"/>
    </location>
</feature>
<evidence type="ECO:0000256" key="7">
    <source>
        <dbReference type="ARBA" id="ARBA00023163"/>
    </source>
</evidence>
<dbReference type="GO" id="GO:0010468">
    <property type="term" value="P:regulation of gene expression"/>
    <property type="evidence" value="ECO:0007669"/>
    <property type="project" value="UniProtKB-ARBA"/>
</dbReference>
<evidence type="ECO:0000256" key="6">
    <source>
        <dbReference type="ARBA" id="ARBA00023054"/>
    </source>
</evidence>
<dbReference type="InterPro" id="IPR013953">
    <property type="entry name" value="FACT_SPT16_M"/>
</dbReference>
<keyword evidence="15" id="KW-0645">Protease</keyword>
<dbReference type="Gene3D" id="3.90.230.10">
    <property type="entry name" value="Creatinase/methionine aminopeptidase superfamily"/>
    <property type="match status" value="1"/>
</dbReference>
<keyword evidence="15" id="KW-0378">Hydrolase</keyword>
<dbReference type="InterPro" id="IPR029149">
    <property type="entry name" value="Creatin/AminoP/Spt16_N"/>
</dbReference>
<dbReference type="Pfam" id="PF08512">
    <property type="entry name" value="Rttp106-like_middle"/>
    <property type="match status" value="1"/>
</dbReference>
<accession>A0A9W8A3A2</accession>
<comment type="similarity">
    <text evidence="1 10">Belongs to the peptidase M24 family. SPT16 subfamily.</text>
</comment>
<dbReference type="Pfam" id="PF00557">
    <property type="entry name" value="Peptidase_M24"/>
    <property type="match status" value="1"/>
</dbReference>
<keyword evidence="3 10" id="KW-0235">DNA replication</keyword>
<dbReference type="InterPro" id="IPR013719">
    <property type="entry name" value="RTT106/SPT16-like_middle_dom"/>
</dbReference>
<evidence type="ECO:0000259" key="14">
    <source>
        <dbReference type="SMART" id="SM01287"/>
    </source>
</evidence>
<keyword evidence="5 10" id="KW-0805">Transcription regulation</keyword>
<dbReference type="Gene3D" id="2.30.29.30">
    <property type="entry name" value="Pleckstrin-homology domain (PH domain)/Phosphotyrosine-binding domain (PTB)"/>
    <property type="match status" value="1"/>
</dbReference>
<dbReference type="EMBL" id="JANBPU010000050">
    <property type="protein sequence ID" value="KAJ1918246.1"/>
    <property type="molecule type" value="Genomic_DNA"/>
</dbReference>
<dbReference type="FunFam" id="2.30.29.150:FF:000002">
    <property type="entry name" value="FACT complex subunit SPT16"/>
    <property type="match status" value="1"/>
</dbReference>
<sequence>MTEAKIDSDVLQRHLNSLIQAWKNPEGEFSAFSNVDALCFVSGSSNSELLYQKTPILQLWLLGYEFPNTIIAISDDTVYIVASPKKAKLLKDAKPGDSNVKWVILEYLKGDSSANEKTFQEVVDGILASKNGKRIGFLMKDTFEGKFINEWNGVLQKSEDKFEKVDVSPAIATLLSVKEQDELKLCKIAAKLSSCMMQNCFANEMEDILDQEKSITHEALSTNVDSALYDQKAGAKYKLPPAASQDFMDWCYSPIIQSGGNYNLLASAVSDENKLHAGTILCSLGVRYKSYCSNIGRTFMISPTKAQEKNYQFLLDLQKHVLGLLKPGTPFSAIHPSALAYIREKRPDLEKNFVKNCGFAMGMEFRDSTRVLSQKSTATTIKADMVINLSLGFNKLENPQAKSQRSKIYALMLIDSVIVMDSGAQLITSGCKLMDEMCFYFKDEGEDDRAKTRASGAGGKSKPATRQSVVLASKFRSEERDDDSNEKKRKLHQKELAERIQQEGLQKFSHGSANKGNSEEQTIKKFESYKRETALPKEVSNCRIYVDNRADSIILPVYGMAVPFHISTLKNISKSDEGEYVYLRFNFNSPGQGVGKKDSLPISDPNATFMRSVTIRSSDILRMNEMYTSIQNLKKDQAKRETEKAQLADIVEQDKLVAVRGRRPLRLPDVFARPSFDNKRVPGELEIHTNGIRFVHPLRTESRIDVLFNNIKHLFFQRCDGEIIVIIHIHLKNPIMIGKKKVKDIQFYRETTDSLNDETGNRKRKYRYGDEDEVEAENEERRRRHQLNKEFQSFAKKIAEASDNKVDVDTPFREAGFTGVPFRSNVLLQPTVDCLVHLSDPPFFVVTMSDIEIVHLERVQFGLKNFDMVFVFKDYKKSPVHVNTIPMKQLDDVKEWLDSVNICFSEGHVNLNWTTIMKTVNDDPEAFFLDGGWSFLQEGSDEEEEDEEDEESEFSMSEDELGSSESSDDPDESAFGTDEEEEESGDYSEEDEVSSADDWDALEEKAKREDEHHRLKHGAGDDKSGYRPAKAARNGGGRKRVRR</sequence>
<evidence type="ECO:0000256" key="1">
    <source>
        <dbReference type="ARBA" id="ARBA00010779"/>
    </source>
</evidence>
<dbReference type="PANTHER" id="PTHR13980">
    <property type="entry name" value="CDC68 RELATED"/>
    <property type="match status" value="1"/>
</dbReference>
<dbReference type="SMART" id="SM01285">
    <property type="entry name" value="FACT-Spt16_Nlob"/>
    <property type="match status" value="1"/>
</dbReference>
<name>A0A9W8A3A2_9FUNG</name>
<feature type="region of interest" description="Disordered" evidence="11">
    <location>
        <begin position="938"/>
        <end position="1043"/>
    </location>
</feature>
<dbReference type="Pfam" id="PF14826">
    <property type="entry name" value="FACT-Spt16_Nlob"/>
    <property type="match status" value="1"/>
</dbReference>
<organism evidence="15 16">
    <name type="scientific">Mycoemilia scoparia</name>
    <dbReference type="NCBI Taxonomy" id="417184"/>
    <lineage>
        <taxon>Eukaryota</taxon>
        <taxon>Fungi</taxon>
        <taxon>Fungi incertae sedis</taxon>
        <taxon>Zoopagomycota</taxon>
        <taxon>Kickxellomycotina</taxon>
        <taxon>Kickxellomycetes</taxon>
        <taxon>Kickxellales</taxon>
        <taxon>Kickxellaceae</taxon>
        <taxon>Mycoemilia</taxon>
    </lineage>
</organism>
<dbReference type="InterPro" id="IPR048969">
    <property type="entry name" value="FACT_SPT16_C"/>
</dbReference>
<comment type="function">
    <text evidence="10">Component of the FACT complex, a general chromatin factor that acts to reorganize nucleosomes. The FACT complex is involved in multiple processes that require DNA as a template such as mRNA elongation, DNA replication and DNA repair. During transcription elongation the FACT complex acts as a histone chaperone that both destabilizes and restores nucleosomal structure. It facilitates the passage of RNA polymerase II and transcription by promoting the dissociation of one histone H2A-H2B dimer from the nucleosome, then subsequently promotes the reestablishment of the nucleosome following the passage of RNA polymerase II.</text>
</comment>
<evidence type="ECO:0000256" key="9">
    <source>
        <dbReference type="ARBA" id="ARBA00023242"/>
    </source>
</evidence>
<evidence type="ECO:0000259" key="12">
    <source>
        <dbReference type="SMART" id="SM01285"/>
    </source>
</evidence>
<comment type="caution">
    <text evidence="15">The sequence shown here is derived from an EMBL/GenBank/DDBJ whole genome shotgun (WGS) entry which is preliminary data.</text>
</comment>
<keyword evidence="4 10" id="KW-0227">DNA damage</keyword>
<dbReference type="Pfam" id="PF24824">
    <property type="entry name" value="PH_SPT16"/>
    <property type="match status" value="1"/>
</dbReference>
<keyword evidence="6" id="KW-0175">Coiled coil</keyword>
<dbReference type="InterPro" id="IPR040258">
    <property type="entry name" value="Spt16"/>
</dbReference>
<feature type="compositionally biased region" description="Basic and acidic residues" evidence="11">
    <location>
        <begin position="1002"/>
        <end position="1025"/>
    </location>
</feature>
<dbReference type="Gene3D" id="2.30.29.150">
    <property type="match status" value="1"/>
</dbReference>
<dbReference type="Gene3D" id="3.40.350.10">
    <property type="entry name" value="Creatinase/prolidase N-terminal domain"/>
    <property type="match status" value="1"/>
</dbReference>
<dbReference type="PANTHER" id="PTHR13980:SF15">
    <property type="entry name" value="FACT COMPLEX SUBUNIT SPT16"/>
    <property type="match status" value="1"/>
</dbReference>
<dbReference type="AlphaFoldDB" id="A0A9W8A3A2"/>
<dbReference type="Pfam" id="PF08644">
    <property type="entry name" value="SPT16"/>
    <property type="match status" value="1"/>
</dbReference>
<dbReference type="SMART" id="SM01287">
    <property type="entry name" value="Rtt106"/>
    <property type="match status" value="1"/>
</dbReference>
<keyword evidence="15" id="KW-0031">Aminopeptidase</keyword>
<evidence type="ECO:0000256" key="4">
    <source>
        <dbReference type="ARBA" id="ARBA00022763"/>
    </source>
</evidence>
<protein>
    <recommendedName>
        <fullName evidence="10">FACT complex subunit</fullName>
    </recommendedName>
</protein>
<evidence type="ECO:0000259" key="13">
    <source>
        <dbReference type="SMART" id="SM01286"/>
    </source>
</evidence>
<evidence type="ECO:0000313" key="16">
    <source>
        <dbReference type="Proteomes" id="UP001150538"/>
    </source>
</evidence>
<dbReference type="FunFam" id="2.30.29.210:FF:000001">
    <property type="entry name" value="FACT complex subunit spt16"/>
    <property type="match status" value="1"/>
</dbReference>
<comment type="subunit">
    <text evidence="10">Component of the FACT complex.</text>
</comment>
<dbReference type="InterPro" id="IPR036005">
    <property type="entry name" value="Creatinase/aminopeptidase-like"/>
</dbReference>
<dbReference type="GO" id="GO:0031491">
    <property type="term" value="F:nucleosome binding"/>
    <property type="evidence" value="ECO:0007669"/>
    <property type="project" value="TreeGrafter"/>
</dbReference>
<keyword evidence="8 10" id="KW-0234">DNA repair</keyword>
<keyword evidence="7 10" id="KW-0804">Transcription</keyword>
<dbReference type="InterPro" id="IPR056595">
    <property type="entry name" value="Fact-SPT16_PH"/>
</dbReference>
<dbReference type="Pfam" id="PF21091">
    <property type="entry name" value="SPT16_C"/>
    <property type="match status" value="1"/>
</dbReference>
<evidence type="ECO:0000313" key="15">
    <source>
        <dbReference type="EMBL" id="KAJ1918246.1"/>
    </source>
</evidence>
<evidence type="ECO:0000256" key="3">
    <source>
        <dbReference type="ARBA" id="ARBA00022705"/>
    </source>
</evidence>
<dbReference type="GO" id="GO:0006260">
    <property type="term" value="P:DNA replication"/>
    <property type="evidence" value="ECO:0007669"/>
    <property type="project" value="UniProtKB-KW"/>
</dbReference>